<comment type="caution">
    <text evidence="2">The sequence shown here is derived from an EMBL/GenBank/DDBJ whole genome shotgun (WGS) entry which is preliminary data.</text>
</comment>
<sequence length="135" mass="15099">MDTSRPGPTNNIILRSNEALGGMATRGRTARWQWWAVCTSREPGRQKNEEPHPKVLRHMLIHPCWLHDFCHARGHSSFEISSSRASSLHACGQKAENTVFRVFQDLCVTLGASDSGARNCARPASRDKNARNMSD</sequence>
<dbReference type="AlphaFoldDB" id="A0A3M6B590"/>
<evidence type="ECO:0000256" key="1">
    <source>
        <dbReference type="SAM" id="MobiDB-lite"/>
    </source>
</evidence>
<accession>A0A3M6B590</accession>
<proteinExistence type="predicted"/>
<evidence type="ECO:0000313" key="2">
    <source>
        <dbReference type="EMBL" id="RMV26709.1"/>
    </source>
</evidence>
<dbReference type="EMBL" id="RBUQ01000384">
    <property type="protein sequence ID" value="RMV26709.1"/>
    <property type="molecule type" value="Genomic_DNA"/>
</dbReference>
<name>A0A3M6B590_PSEYM</name>
<dbReference type="Proteomes" id="UP000271631">
    <property type="component" value="Unassembled WGS sequence"/>
</dbReference>
<protein>
    <submittedName>
        <fullName evidence="2">Uncharacterized protein</fullName>
    </submittedName>
</protein>
<gene>
    <name evidence="2" type="ORF">ALP13_100928</name>
</gene>
<organism evidence="2 3">
    <name type="scientific">Pseudomonas syringae pv. maculicola</name>
    <dbReference type="NCBI Taxonomy" id="59511"/>
    <lineage>
        <taxon>Bacteria</taxon>
        <taxon>Pseudomonadati</taxon>
        <taxon>Pseudomonadota</taxon>
        <taxon>Gammaproteobacteria</taxon>
        <taxon>Pseudomonadales</taxon>
        <taxon>Pseudomonadaceae</taxon>
        <taxon>Pseudomonas</taxon>
    </lineage>
</organism>
<evidence type="ECO:0000313" key="3">
    <source>
        <dbReference type="Proteomes" id="UP000271631"/>
    </source>
</evidence>
<reference evidence="2 3" key="1">
    <citation type="submission" date="2018-08" db="EMBL/GenBank/DDBJ databases">
        <title>Recombination of ecologically and evolutionarily significant loci maintains genetic cohesion in the Pseudomonas syringae species complex.</title>
        <authorList>
            <person name="Dillon M."/>
            <person name="Thakur S."/>
            <person name="Almeida R.N.D."/>
            <person name="Weir B.S."/>
            <person name="Guttman D.S."/>
        </authorList>
    </citation>
    <scope>NUCLEOTIDE SEQUENCE [LARGE SCALE GENOMIC DNA]</scope>
    <source>
        <strain evidence="2 3">ICMP 11281</strain>
    </source>
</reference>
<feature type="compositionally biased region" description="Basic and acidic residues" evidence="1">
    <location>
        <begin position="124"/>
        <end position="135"/>
    </location>
</feature>
<feature type="region of interest" description="Disordered" evidence="1">
    <location>
        <begin position="114"/>
        <end position="135"/>
    </location>
</feature>